<feature type="transmembrane region" description="Helical" evidence="2">
    <location>
        <begin position="186"/>
        <end position="208"/>
    </location>
</feature>
<feature type="transmembrane region" description="Helical" evidence="2">
    <location>
        <begin position="267"/>
        <end position="290"/>
    </location>
</feature>
<accession>A0A9P7RQI3</accession>
<feature type="region of interest" description="Disordered" evidence="1">
    <location>
        <begin position="305"/>
        <end position="333"/>
    </location>
</feature>
<keyword evidence="4" id="KW-1185">Reference proteome</keyword>
<feature type="transmembrane region" description="Helical" evidence="2">
    <location>
        <begin position="20"/>
        <end position="47"/>
    </location>
</feature>
<feature type="transmembrane region" description="Helical" evidence="2">
    <location>
        <begin position="110"/>
        <end position="134"/>
    </location>
</feature>
<dbReference type="KEGG" id="more:E1B28_013379"/>
<evidence type="ECO:0000256" key="1">
    <source>
        <dbReference type="SAM" id="MobiDB-lite"/>
    </source>
</evidence>
<dbReference type="AlphaFoldDB" id="A0A9P7RQI3"/>
<dbReference type="EMBL" id="CM032189">
    <property type="protein sequence ID" value="KAG7087411.1"/>
    <property type="molecule type" value="Genomic_DNA"/>
</dbReference>
<feature type="transmembrane region" description="Helical" evidence="2">
    <location>
        <begin position="146"/>
        <end position="166"/>
    </location>
</feature>
<gene>
    <name evidence="3" type="ORF">E1B28_013379</name>
</gene>
<reference evidence="3" key="1">
    <citation type="journal article" date="2021" name="Genome Biol. Evol.">
        <title>The assembled and annotated genome of the fairy-ring fungus Marasmius oreades.</title>
        <authorList>
            <person name="Hiltunen M."/>
            <person name="Ament-Velasquez S.L."/>
            <person name="Johannesson H."/>
        </authorList>
    </citation>
    <scope>NUCLEOTIDE SEQUENCE</scope>
    <source>
        <strain evidence="3">03SP1</strain>
    </source>
</reference>
<dbReference type="OrthoDB" id="2744793at2759"/>
<evidence type="ECO:0000256" key="2">
    <source>
        <dbReference type="SAM" id="Phobius"/>
    </source>
</evidence>
<comment type="caution">
    <text evidence="3">The sequence shown here is derived from an EMBL/GenBank/DDBJ whole genome shotgun (WGS) entry which is preliminary data.</text>
</comment>
<proteinExistence type="predicted"/>
<evidence type="ECO:0000313" key="4">
    <source>
        <dbReference type="Proteomes" id="UP001049176"/>
    </source>
</evidence>
<keyword evidence="2" id="KW-1133">Transmembrane helix</keyword>
<organism evidence="3 4">
    <name type="scientific">Marasmius oreades</name>
    <name type="common">fairy-ring Marasmius</name>
    <dbReference type="NCBI Taxonomy" id="181124"/>
    <lineage>
        <taxon>Eukaryota</taxon>
        <taxon>Fungi</taxon>
        <taxon>Dikarya</taxon>
        <taxon>Basidiomycota</taxon>
        <taxon>Agaricomycotina</taxon>
        <taxon>Agaricomycetes</taxon>
        <taxon>Agaricomycetidae</taxon>
        <taxon>Agaricales</taxon>
        <taxon>Marasmiineae</taxon>
        <taxon>Marasmiaceae</taxon>
        <taxon>Marasmius</taxon>
    </lineage>
</organism>
<name>A0A9P7RQI3_9AGAR</name>
<dbReference type="RefSeq" id="XP_043003882.1">
    <property type="nucleotide sequence ID" value="XM_043158533.1"/>
</dbReference>
<feature type="compositionally biased region" description="Polar residues" evidence="1">
    <location>
        <begin position="311"/>
        <end position="323"/>
    </location>
</feature>
<sequence length="364" mass="39901">MAFDATKDLVSLGKFGQSTILTSAGLLTTAALYGVYMVLFFAVMTILCRREGIMSARMVLLAAMIVLFILSTTYLCCTFSFFIIGIRMILVESPGSVPVLKKDAAYLAKYHLLGSMGTVTFPIATVIGDSIVIWRAWALSGGNKKVMFLPIMLLLALTTMAFSYVACNVEENYPSKLSPSCKARYTTTYALSMLTNVAGTAVIGYQTWSYRRAVKKYLQNCRHQARAEKILVILLESGVIYTTLWIIELATLASPSKSAFINQAFRQTFSAAACQLVGIYPTLIIVLVFLRRSLWDSAGKSTICEDRGTDRSPQSTTTSNASHSVHDHDLMSSHNKHEAGPLDVVFVQEKHFDGDSSQSPVSPA</sequence>
<dbReference type="Proteomes" id="UP001049176">
    <property type="component" value="Chromosome 9"/>
</dbReference>
<keyword evidence="2" id="KW-0472">Membrane</keyword>
<protein>
    <submittedName>
        <fullName evidence="3">Uncharacterized protein</fullName>
    </submittedName>
</protein>
<dbReference type="GeneID" id="66082454"/>
<feature type="transmembrane region" description="Helical" evidence="2">
    <location>
        <begin position="59"/>
        <end position="90"/>
    </location>
</feature>
<keyword evidence="2" id="KW-0812">Transmembrane</keyword>
<feature type="transmembrane region" description="Helical" evidence="2">
    <location>
        <begin position="229"/>
        <end position="247"/>
    </location>
</feature>
<feature type="compositionally biased region" description="Basic and acidic residues" evidence="1">
    <location>
        <begin position="324"/>
        <end position="333"/>
    </location>
</feature>
<evidence type="ECO:0000313" key="3">
    <source>
        <dbReference type="EMBL" id="KAG7087411.1"/>
    </source>
</evidence>